<dbReference type="InterPro" id="IPR006311">
    <property type="entry name" value="TAT_signal"/>
</dbReference>
<evidence type="ECO:0000256" key="1">
    <source>
        <dbReference type="ARBA" id="ARBA00010609"/>
    </source>
</evidence>
<dbReference type="RefSeq" id="WP_126580511.1">
    <property type="nucleotide sequence ID" value="NZ_BIFR01000001.1"/>
</dbReference>
<comment type="similarity">
    <text evidence="1">Belongs to the multicopper oxidase family.</text>
</comment>
<comment type="caution">
    <text evidence="6">The sequence shown here is derived from an EMBL/GenBank/DDBJ whole genome shotgun (WGS) entry which is preliminary data.</text>
</comment>
<feature type="domain" description="Plastocyanin-like" evidence="5">
    <location>
        <begin position="80"/>
        <end position="138"/>
    </location>
</feature>
<feature type="domain" description="Plastocyanin-like" evidence="3">
    <location>
        <begin position="284"/>
        <end position="351"/>
    </location>
</feature>
<keyword evidence="6" id="KW-0167">Capsid protein</keyword>
<dbReference type="SUPFAM" id="SSF49503">
    <property type="entry name" value="Cupredoxins"/>
    <property type="match status" value="3"/>
</dbReference>
<dbReference type="Pfam" id="PF00394">
    <property type="entry name" value="Cu-oxidase"/>
    <property type="match status" value="1"/>
</dbReference>
<accession>A0A402A1Q3</accession>
<keyword evidence="2" id="KW-0812">Transmembrane</keyword>
<evidence type="ECO:0000259" key="4">
    <source>
        <dbReference type="Pfam" id="PF07731"/>
    </source>
</evidence>
<dbReference type="GO" id="GO:0016491">
    <property type="term" value="F:oxidoreductase activity"/>
    <property type="evidence" value="ECO:0007669"/>
    <property type="project" value="InterPro"/>
</dbReference>
<keyword evidence="2" id="KW-1133">Transmembrane helix</keyword>
<keyword evidence="6" id="KW-0946">Virion</keyword>
<dbReference type="Pfam" id="PF07731">
    <property type="entry name" value="Cu-oxidase_2"/>
    <property type="match status" value="1"/>
</dbReference>
<dbReference type="InterPro" id="IPR008972">
    <property type="entry name" value="Cupredoxin"/>
</dbReference>
<gene>
    <name evidence="6" type="primary">cotA</name>
    <name evidence="6" type="ORF">KTT_27900</name>
</gene>
<dbReference type="PANTHER" id="PTHR48267:SF1">
    <property type="entry name" value="BILIRUBIN OXIDASE"/>
    <property type="match status" value="1"/>
</dbReference>
<dbReference type="InterPro" id="IPR045087">
    <property type="entry name" value="Cu-oxidase_fam"/>
</dbReference>
<reference evidence="7" key="1">
    <citation type="submission" date="2018-12" db="EMBL/GenBank/DDBJ databases">
        <title>Tengunoibacter tsumagoiensis gen. nov., sp. nov., Dictyobacter kobayashii sp. nov., D. alpinus sp. nov., and D. joshuensis sp. nov. and description of Dictyobacteraceae fam. nov. within the order Ktedonobacterales isolated from Tengu-no-mugimeshi.</title>
        <authorList>
            <person name="Wang C.M."/>
            <person name="Zheng Y."/>
            <person name="Sakai Y."/>
            <person name="Toyoda A."/>
            <person name="Minakuchi Y."/>
            <person name="Abe K."/>
            <person name="Yokota A."/>
            <person name="Yabe S."/>
        </authorList>
    </citation>
    <scope>NUCLEOTIDE SEQUENCE [LARGE SCALE GENOMIC DNA]</scope>
    <source>
        <strain evidence="7">Uno3</strain>
    </source>
</reference>
<dbReference type="EMBL" id="BIFR01000001">
    <property type="protein sequence ID" value="GCE12931.1"/>
    <property type="molecule type" value="Genomic_DNA"/>
</dbReference>
<evidence type="ECO:0000256" key="2">
    <source>
        <dbReference type="SAM" id="Phobius"/>
    </source>
</evidence>
<dbReference type="PROSITE" id="PS51318">
    <property type="entry name" value="TAT"/>
    <property type="match status" value="1"/>
</dbReference>
<dbReference type="PANTHER" id="PTHR48267">
    <property type="entry name" value="CUPREDOXIN SUPERFAMILY PROTEIN"/>
    <property type="match status" value="1"/>
</dbReference>
<dbReference type="InterPro" id="IPR011706">
    <property type="entry name" value="Cu-oxidase_C"/>
</dbReference>
<dbReference type="InterPro" id="IPR011707">
    <property type="entry name" value="Cu-oxidase-like_N"/>
</dbReference>
<sequence length="521" mass="58184">MKITRRQALKWGVIGTAGFAVPIGVLQLPLARIRAIESVTSPATRPFQVPLPIPPVLQPLRSDTTTDYYEMTIKPGLAHILPGITTPIWGYNGIFPGPTIEARRGRTTVIRQINALPVPVSTHLHGGKTPPTSDGYPMDLILPRDPAPFQASLNDASMRRFMGTNGIGHSLQMQMQQTKEYVYPNDQPASIHWYHDHRMDFTGPQVYKGLAGLYLIRDEVDDALPLPKGEYDIPLMITDRTFNADGSFFYPSLDPTLTTTPGVLGKYYNGMLGDTLLVNGAVQPFLEVAAARYRFRLLNASNARVYQLALSSHQSFVQIGSDGGLLPAPTLRQTIRISPAERFDVVIDFSHVPVGSQVVLKNLLGDERTTDIMRFDVVRQTRDESTIPTTLAPFEVLQPSESLTTRTFQFFYGLGMWTINGTYFDPNRIDATPRLGTTAIWEFTSDGNHPIHMHLVNFQVLSRDGRAPDPEDAGNKDTIFLKAGEKARVITRFDGYRGLYVFHCHNAEHEDMRMMGQFEVI</sequence>
<keyword evidence="7" id="KW-1185">Reference proteome</keyword>
<evidence type="ECO:0000259" key="5">
    <source>
        <dbReference type="Pfam" id="PF07732"/>
    </source>
</evidence>
<name>A0A402A1Q3_9CHLR</name>
<dbReference type="Pfam" id="PF07732">
    <property type="entry name" value="Cu-oxidase_3"/>
    <property type="match status" value="2"/>
</dbReference>
<protein>
    <submittedName>
        <fullName evidence="6">Spore coat protein A</fullName>
    </submittedName>
</protein>
<feature type="domain" description="Plastocyanin-like" evidence="4">
    <location>
        <begin position="415"/>
        <end position="520"/>
    </location>
</feature>
<evidence type="ECO:0000313" key="6">
    <source>
        <dbReference type="EMBL" id="GCE12931.1"/>
    </source>
</evidence>
<proteinExistence type="inferred from homology"/>
<keyword evidence="2" id="KW-0472">Membrane</keyword>
<evidence type="ECO:0000313" key="7">
    <source>
        <dbReference type="Proteomes" id="UP000287352"/>
    </source>
</evidence>
<dbReference type="Gene3D" id="2.60.40.420">
    <property type="entry name" value="Cupredoxins - blue copper proteins"/>
    <property type="match status" value="4"/>
</dbReference>
<dbReference type="GO" id="GO:0005507">
    <property type="term" value="F:copper ion binding"/>
    <property type="evidence" value="ECO:0007669"/>
    <property type="project" value="InterPro"/>
</dbReference>
<dbReference type="OrthoDB" id="9757546at2"/>
<dbReference type="InterPro" id="IPR001117">
    <property type="entry name" value="Cu-oxidase_2nd"/>
</dbReference>
<dbReference type="AlphaFoldDB" id="A0A402A1Q3"/>
<feature type="transmembrane region" description="Helical" evidence="2">
    <location>
        <begin position="12"/>
        <end position="30"/>
    </location>
</feature>
<dbReference type="Proteomes" id="UP000287352">
    <property type="component" value="Unassembled WGS sequence"/>
</dbReference>
<organism evidence="6 7">
    <name type="scientific">Tengunoibacter tsumagoiensis</name>
    <dbReference type="NCBI Taxonomy" id="2014871"/>
    <lineage>
        <taxon>Bacteria</taxon>
        <taxon>Bacillati</taxon>
        <taxon>Chloroflexota</taxon>
        <taxon>Ktedonobacteria</taxon>
        <taxon>Ktedonobacterales</taxon>
        <taxon>Dictyobacteraceae</taxon>
        <taxon>Tengunoibacter</taxon>
    </lineage>
</organism>
<evidence type="ECO:0000259" key="3">
    <source>
        <dbReference type="Pfam" id="PF00394"/>
    </source>
</evidence>
<feature type="domain" description="Plastocyanin-like" evidence="5">
    <location>
        <begin position="171"/>
        <end position="219"/>
    </location>
</feature>